<feature type="non-terminal residue" evidence="2">
    <location>
        <position position="96"/>
    </location>
</feature>
<dbReference type="SUPFAM" id="SSF55826">
    <property type="entry name" value="YbaK/ProRS associated domain"/>
    <property type="match status" value="1"/>
</dbReference>
<dbReference type="GO" id="GO:0002161">
    <property type="term" value="F:aminoacyl-tRNA deacylase activity"/>
    <property type="evidence" value="ECO:0007669"/>
    <property type="project" value="InterPro"/>
</dbReference>
<feature type="domain" description="YbaK/aminoacyl-tRNA synthetase-associated" evidence="1">
    <location>
        <begin position="24"/>
        <end position="96"/>
    </location>
</feature>
<accession>A0A9D1FSS4</accession>
<dbReference type="EMBL" id="DVJM01000122">
    <property type="protein sequence ID" value="HIS78918.1"/>
    <property type="molecule type" value="Genomic_DNA"/>
</dbReference>
<dbReference type="Pfam" id="PF04073">
    <property type="entry name" value="tRNA_edit"/>
    <property type="match status" value="1"/>
</dbReference>
<dbReference type="AlphaFoldDB" id="A0A9D1FSS4"/>
<comment type="caution">
    <text evidence="2">The sequence shown here is derived from an EMBL/GenBank/DDBJ whole genome shotgun (WGS) entry which is preliminary data.</text>
</comment>
<reference evidence="2" key="1">
    <citation type="submission" date="2020-10" db="EMBL/GenBank/DDBJ databases">
        <authorList>
            <person name="Gilroy R."/>
        </authorList>
    </citation>
    <scope>NUCLEOTIDE SEQUENCE</scope>
    <source>
        <strain evidence="2">6086</strain>
    </source>
</reference>
<proteinExistence type="predicted"/>
<reference evidence="2" key="2">
    <citation type="journal article" date="2021" name="PeerJ">
        <title>Extensive microbial diversity within the chicken gut microbiome revealed by metagenomics and culture.</title>
        <authorList>
            <person name="Gilroy R."/>
            <person name="Ravi A."/>
            <person name="Getino M."/>
            <person name="Pursley I."/>
            <person name="Horton D.L."/>
            <person name="Alikhan N.F."/>
            <person name="Baker D."/>
            <person name="Gharbi K."/>
            <person name="Hall N."/>
            <person name="Watson M."/>
            <person name="Adriaenssens E.M."/>
            <person name="Foster-Nyarko E."/>
            <person name="Jarju S."/>
            <person name="Secka A."/>
            <person name="Antonio M."/>
            <person name="Oren A."/>
            <person name="Chaudhuri R.R."/>
            <person name="La Ragione R."/>
            <person name="Hildebrand F."/>
            <person name="Pallen M.J."/>
        </authorList>
    </citation>
    <scope>NUCLEOTIDE SEQUENCE</scope>
    <source>
        <strain evidence="2">6086</strain>
    </source>
</reference>
<sequence length="96" mass="10192">MSLETVKSYLNVWGLGERVKTFEESSATVELAAAALGTEPAHIAKTISLRLDGGCLLLLAAGDAKIDNARFKAEFHTKAAMLHPDEVLSMTGHPVG</sequence>
<protein>
    <submittedName>
        <fullName evidence="2">YbaK/EbsC family protein</fullName>
    </submittedName>
</protein>
<organism evidence="2 3">
    <name type="scientific">Candidatus Caccousia stercoris</name>
    <dbReference type="NCBI Taxonomy" id="2840723"/>
    <lineage>
        <taxon>Bacteria</taxon>
        <taxon>Bacillati</taxon>
        <taxon>Bacillota</taxon>
        <taxon>Clostridia</taxon>
        <taxon>Eubacteriales</taxon>
        <taxon>Oscillospiraceae</taxon>
        <taxon>Oscillospiraceae incertae sedis</taxon>
        <taxon>Candidatus Caccousia</taxon>
    </lineage>
</organism>
<evidence type="ECO:0000259" key="1">
    <source>
        <dbReference type="Pfam" id="PF04073"/>
    </source>
</evidence>
<dbReference type="InterPro" id="IPR036754">
    <property type="entry name" value="YbaK/aa-tRNA-synt-asso_dom_sf"/>
</dbReference>
<dbReference type="InterPro" id="IPR007214">
    <property type="entry name" value="YbaK/aa-tRNA-synth-assoc-dom"/>
</dbReference>
<name>A0A9D1FSS4_9FIRM</name>
<dbReference type="Proteomes" id="UP000824141">
    <property type="component" value="Unassembled WGS sequence"/>
</dbReference>
<evidence type="ECO:0000313" key="2">
    <source>
        <dbReference type="EMBL" id="HIS78918.1"/>
    </source>
</evidence>
<dbReference type="Gene3D" id="3.90.960.10">
    <property type="entry name" value="YbaK/aminoacyl-tRNA synthetase-associated domain"/>
    <property type="match status" value="1"/>
</dbReference>
<gene>
    <name evidence="2" type="ORF">IAD03_06070</name>
</gene>
<evidence type="ECO:0000313" key="3">
    <source>
        <dbReference type="Proteomes" id="UP000824141"/>
    </source>
</evidence>